<dbReference type="Proteomes" id="UP000617951">
    <property type="component" value="Unassembled WGS sequence"/>
</dbReference>
<dbReference type="Gene3D" id="3.90.190.20">
    <property type="entry name" value="Mur ligase, C-terminal domain"/>
    <property type="match status" value="1"/>
</dbReference>
<protein>
    <submittedName>
        <fullName evidence="7">UDP-N-acetylmuramoyl-tripeptide--D-alanyl-D-alanine ligase</fullName>
    </submittedName>
</protein>
<gene>
    <name evidence="7" type="ORF">H8693_02725</name>
</gene>
<dbReference type="InterPro" id="IPR013221">
    <property type="entry name" value="Mur_ligase_cen"/>
</dbReference>
<dbReference type="Gene3D" id="3.40.1190.10">
    <property type="entry name" value="Mur-like, catalytic domain"/>
    <property type="match status" value="1"/>
</dbReference>
<dbReference type="PANTHER" id="PTHR43024:SF1">
    <property type="entry name" value="UDP-N-ACETYLMURAMOYL-TRIPEPTIDE--D-ALANYL-D-ALANINE LIGASE"/>
    <property type="match status" value="1"/>
</dbReference>
<name>A0A926DFR1_9FIRM</name>
<accession>A0A926DFR1</accession>
<keyword evidence="4" id="KW-0812">Transmembrane</keyword>
<keyword evidence="4" id="KW-1133">Transmembrane helix</keyword>
<dbReference type="PANTHER" id="PTHR43024">
    <property type="entry name" value="UDP-N-ACETYLMURAMOYL-TRIPEPTIDE--D-ALANYL-D-ALANINE LIGASE"/>
    <property type="match status" value="1"/>
</dbReference>
<evidence type="ECO:0000313" key="8">
    <source>
        <dbReference type="Proteomes" id="UP000617951"/>
    </source>
</evidence>
<feature type="domain" description="Mur ligase C-terminal" evidence="5">
    <location>
        <begin position="398"/>
        <end position="519"/>
    </location>
</feature>
<evidence type="ECO:0000259" key="6">
    <source>
        <dbReference type="Pfam" id="PF08245"/>
    </source>
</evidence>
<dbReference type="AlphaFoldDB" id="A0A926DFR1"/>
<feature type="transmembrane region" description="Helical" evidence="4">
    <location>
        <begin position="71"/>
        <end position="92"/>
    </location>
</feature>
<dbReference type="GO" id="GO:0016881">
    <property type="term" value="F:acid-amino acid ligase activity"/>
    <property type="evidence" value="ECO:0007669"/>
    <property type="project" value="InterPro"/>
</dbReference>
<keyword evidence="2" id="KW-0547">Nucleotide-binding</keyword>
<keyword evidence="3" id="KW-0067">ATP-binding</keyword>
<dbReference type="RefSeq" id="WP_249279686.1">
    <property type="nucleotide sequence ID" value="NZ_JACRSS010000001.1"/>
</dbReference>
<feature type="domain" description="Mur ligase central" evidence="6">
    <location>
        <begin position="184"/>
        <end position="376"/>
    </location>
</feature>
<keyword evidence="8" id="KW-1185">Reference proteome</keyword>
<dbReference type="InterPro" id="IPR036565">
    <property type="entry name" value="Mur-like_cat_sf"/>
</dbReference>
<dbReference type="Pfam" id="PF02875">
    <property type="entry name" value="Mur_ligase_C"/>
    <property type="match status" value="1"/>
</dbReference>
<evidence type="ECO:0000256" key="4">
    <source>
        <dbReference type="SAM" id="Phobius"/>
    </source>
</evidence>
<evidence type="ECO:0000256" key="2">
    <source>
        <dbReference type="ARBA" id="ARBA00022741"/>
    </source>
</evidence>
<dbReference type="SUPFAM" id="SSF53244">
    <property type="entry name" value="MurD-like peptide ligases, peptide-binding domain"/>
    <property type="match status" value="1"/>
</dbReference>
<dbReference type="InterPro" id="IPR051046">
    <property type="entry name" value="MurCDEF_CellWall_CoF430Synth"/>
</dbReference>
<dbReference type="InterPro" id="IPR004101">
    <property type="entry name" value="Mur_ligase_C"/>
</dbReference>
<keyword evidence="1 7" id="KW-0436">Ligase</keyword>
<comment type="caution">
    <text evidence="7">The sequence shown here is derived from an EMBL/GenBank/DDBJ whole genome shotgun (WGS) entry which is preliminary data.</text>
</comment>
<feature type="transmembrane region" description="Helical" evidence="4">
    <location>
        <begin position="47"/>
        <end position="64"/>
    </location>
</feature>
<keyword evidence="4" id="KW-0472">Membrane</keyword>
<evidence type="ECO:0000256" key="1">
    <source>
        <dbReference type="ARBA" id="ARBA00022598"/>
    </source>
</evidence>
<evidence type="ECO:0000259" key="5">
    <source>
        <dbReference type="Pfam" id="PF02875"/>
    </source>
</evidence>
<organism evidence="7 8">
    <name type="scientific">Guopingia tenuis</name>
    <dbReference type="NCBI Taxonomy" id="2763656"/>
    <lineage>
        <taxon>Bacteria</taxon>
        <taxon>Bacillati</taxon>
        <taxon>Bacillota</taxon>
        <taxon>Clostridia</taxon>
        <taxon>Christensenellales</taxon>
        <taxon>Christensenellaceae</taxon>
        <taxon>Guopingia</taxon>
    </lineage>
</organism>
<dbReference type="InterPro" id="IPR036615">
    <property type="entry name" value="Mur_ligase_C_dom_sf"/>
</dbReference>
<evidence type="ECO:0000313" key="7">
    <source>
        <dbReference type="EMBL" id="MBC8537848.1"/>
    </source>
</evidence>
<dbReference type="EMBL" id="JACRSS010000001">
    <property type="protein sequence ID" value="MBC8537848.1"/>
    <property type="molecule type" value="Genomic_DNA"/>
</dbReference>
<sequence length="529" mass="58421">MLMAILFLALAAAFCFLATLRLCHMFQLEGYKAPGYMRWLGEHGLKGYGWVLACAALFIAAFMGACSVQGWLQYVIFAAGFLGFGFCGGKYVRSITVKDAKKPLAYTARVKRLLATEAVLLALFAAGSYFSGRTIGAIFVLLAPFHILLANWINTPMENAVKKHYFNDAKRKLAERDDLIKVGITGSFGKTSTKFILGTLLSEKYHTLVPPSSYNTPMGLTRVIREQLKPEHQVFLAEMGAKHVGDIAELVELVKPKYGIVTSVGPQHMETFKTLENIISTKYELIAGLPADGVAFFPNDGGITKGMYDRTEKKKWLYALADEQDEWDIAAKDILPGEDGSEFTIVYDHGQREFRAKTKLLGKHNIQNILGCVAVALELGLSEEELIRGIAKVEPVEHRLQLLPTGNGVTVIDDAFNANPAGTRVAMEVLRGFSGRKIVVTPGMVELGEIEEQENRAFGRDMAHTADLVYLVGPRHTRPIYEGLLEEGFPEEQIEVCASLGEASEKMGRILRAGDIVLFENDLPDNYNE</sequence>
<dbReference type="GO" id="GO:0005524">
    <property type="term" value="F:ATP binding"/>
    <property type="evidence" value="ECO:0007669"/>
    <property type="project" value="UniProtKB-KW"/>
</dbReference>
<dbReference type="Pfam" id="PF08245">
    <property type="entry name" value="Mur_ligase_M"/>
    <property type="match status" value="1"/>
</dbReference>
<evidence type="ECO:0000256" key="3">
    <source>
        <dbReference type="ARBA" id="ARBA00022840"/>
    </source>
</evidence>
<dbReference type="SUPFAM" id="SSF53623">
    <property type="entry name" value="MurD-like peptide ligases, catalytic domain"/>
    <property type="match status" value="1"/>
</dbReference>
<proteinExistence type="predicted"/>
<reference evidence="7" key="1">
    <citation type="submission" date="2020-08" db="EMBL/GenBank/DDBJ databases">
        <title>Genome public.</title>
        <authorList>
            <person name="Liu C."/>
            <person name="Sun Q."/>
        </authorList>
    </citation>
    <scope>NUCLEOTIDE SEQUENCE</scope>
    <source>
        <strain evidence="7">NSJ-63</strain>
    </source>
</reference>
<feature type="transmembrane region" description="Helical" evidence="4">
    <location>
        <begin position="112"/>
        <end position="130"/>
    </location>
</feature>